<accession>A0A974P7Z1</accession>
<proteinExistence type="predicted"/>
<dbReference type="InterPro" id="IPR054246">
    <property type="entry name" value="DUF6973"/>
</dbReference>
<organism evidence="3 4">
    <name type="scientific">Paenibacillus sonchi</name>
    <dbReference type="NCBI Taxonomy" id="373687"/>
    <lineage>
        <taxon>Bacteria</taxon>
        <taxon>Bacillati</taxon>
        <taxon>Bacillota</taxon>
        <taxon>Bacilli</taxon>
        <taxon>Bacillales</taxon>
        <taxon>Paenibacillaceae</taxon>
        <taxon>Paenibacillus</taxon>
        <taxon>Paenibacillus sonchi group</taxon>
    </lineage>
</organism>
<protein>
    <recommendedName>
        <fullName evidence="2">DUF6973 domain-containing protein</fullName>
    </recommendedName>
</protein>
<gene>
    <name evidence="3" type="ORF">JI735_19705</name>
</gene>
<dbReference type="RefSeq" id="WP_157771288.1">
    <property type="nucleotide sequence ID" value="NZ_CP068595.1"/>
</dbReference>
<dbReference type="AlphaFoldDB" id="A0A974P7Z1"/>
<dbReference type="EMBL" id="CP068595">
    <property type="protein sequence ID" value="QQZ58955.1"/>
    <property type="molecule type" value="Genomic_DNA"/>
</dbReference>
<dbReference type="Proteomes" id="UP000595841">
    <property type="component" value="Chromosome"/>
</dbReference>
<reference evidence="3 4" key="1">
    <citation type="submission" date="2021-01" db="EMBL/GenBank/DDBJ databases">
        <title>Whole genome sequence of Paenibacillus sonchi LMG 24727 for comparative genomics.</title>
        <authorList>
            <person name="Lee G."/>
            <person name="Kim M.-J."/>
            <person name="Lim K."/>
            <person name="Shin J.-H."/>
        </authorList>
    </citation>
    <scope>NUCLEOTIDE SEQUENCE [LARGE SCALE GENOMIC DNA]</scope>
    <source>
        <strain evidence="3 4">LMG 24727</strain>
    </source>
</reference>
<evidence type="ECO:0000259" key="2">
    <source>
        <dbReference type="Pfam" id="PF22322"/>
    </source>
</evidence>
<name>A0A974P7Z1_9BACL</name>
<feature type="chain" id="PRO_5036894571" description="DUF6973 domain-containing protein" evidence="1">
    <location>
        <begin position="28"/>
        <end position="308"/>
    </location>
</feature>
<dbReference type="KEGG" id="pson:JI735_19705"/>
<feature type="signal peptide" evidence="1">
    <location>
        <begin position="1"/>
        <end position="27"/>
    </location>
</feature>
<evidence type="ECO:0000256" key="1">
    <source>
        <dbReference type="SAM" id="SignalP"/>
    </source>
</evidence>
<keyword evidence="4" id="KW-1185">Reference proteome</keyword>
<feature type="domain" description="DUF6973" evidence="2">
    <location>
        <begin position="150"/>
        <end position="277"/>
    </location>
</feature>
<evidence type="ECO:0000313" key="4">
    <source>
        <dbReference type="Proteomes" id="UP000595841"/>
    </source>
</evidence>
<sequence>MKIKKLSSIIYSGVICMSLAIPSVALAAEDNAGTVTSEVYGTGGAVEQSANDINFSFESKRQSSIEAIEEYQKFFKSVEGKSFDELTTSEKENMDIYLAEFTNIIDPVPTDRITTMAYDESTFTKQLEFVLDMNAGVSASHILDGLSASNTARSAAITYAAQNGFGTVTWDNPADALRHFSWNFIMGFTIGVADARTIADNHELALIGAKYVATVPVSSTSEKIAYATDYLPGVVSDTRASFTSFTNTFDGSSIMDLCNNSAGRKYSLRGYSSSDAYLQAFNDAYWTDLVWYNTVSANNKATAYSVWQ</sequence>
<keyword evidence="1" id="KW-0732">Signal</keyword>
<dbReference type="Pfam" id="PF22322">
    <property type="entry name" value="DUF6973"/>
    <property type="match status" value="1"/>
</dbReference>
<evidence type="ECO:0000313" key="3">
    <source>
        <dbReference type="EMBL" id="QQZ58955.1"/>
    </source>
</evidence>